<evidence type="ECO:0000313" key="1">
    <source>
        <dbReference type="EMBL" id="KAI5670195.1"/>
    </source>
</evidence>
<keyword evidence="2" id="KW-1185">Reference proteome</keyword>
<accession>A0ACC0BC33</accession>
<dbReference type="Proteomes" id="UP001060085">
    <property type="component" value="Linkage Group LG03"/>
</dbReference>
<gene>
    <name evidence="1" type="ORF">M9H77_10559</name>
</gene>
<organism evidence="1 2">
    <name type="scientific">Catharanthus roseus</name>
    <name type="common">Madagascar periwinkle</name>
    <name type="synonym">Vinca rosea</name>
    <dbReference type="NCBI Taxonomy" id="4058"/>
    <lineage>
        <taxon>Eukaryota</taxon>
        <taxon>Viridiplantae</taxon>
        <taxon>Streptophyta</taxon>
        <taxon>Embryophyta</taxon>
        <taxon>Tracheophyta</taxon>
        <taxon>Spermatophyta</taxon>
        <taxon>Magnoliopsida</taxon>
        <taxon>eudicotyledons</taxon>
        <taxon>Gunneridae</taxon>
        <taxon>Pentapetalae</taxon>
        <taxon>asterids</taxon>
        <taxon>lamiids</taxon>
        <taxon>Gentianales</taxon>
        <taxon>Apocynaceae</taxon>
        <taxon>Rauvolfioideae</taxon>
        <taxon>Vinceae</taxon>
        <taxon>Catharanthinae</taxon>
        <taxon>Catharanthus</taxon>
    </lineage>
</organism>
<name>A0ACC0BC33_CATRO</name>
<protein>
    <submittedName>
        <fullName evidence="1">Uncharacterized protein</fullName>
    </submittedName>
</protein>
<proteinExistence type="predicted"/>
<dbReference type="EMBL" id="CM044703">
    <property type="protein sequence ID" value="KAI5670195.1"/>
    <property type="molecule type" value="Genomic_DNA"/>
</dbReference>
<evidence type="ECO:0000313" key="2">
    <source>
        <dbReference type="Proteomes" id="UP001060085"/>
    </source>
</evidence>
<sequence>MASWSAENATKAYLRAVKMRTAVKEPDIAEFISALAAGNNAQLIVIACTTPVDSSNILAALDAAAQQTGGTVICILPPPTTTFHERELENYDDDVGRHVKFVNGDAERLVMEEYREADCILVDCKLQNCQEILEAVLKIGKENVSVMAYNARHMGSWRCHEGFKNAHFLPIGEGLLVAKIDGKEKKNSRNFAVYNGKKNRWLAKIDKYTGEEHGKNAKEPNGAEFISALAAGNNAQFIVAACASIVDYTTLALVAAAQQTGGRVVCLLTRPEELHLSEKILGENANNVVEFVIGDAKEMLLNYYKEADFLAIDCNLENHEGILRSIQESSRVKNTIVLGYNAFCKGSWRNSGLHTQLLPIGEGLLLSRIAAAKAKIHESRSPKRGHWIVKVDKCTGEEHVFRVRSPQGRVVKA</sequence>
<comment type="caution">
    <text evidence="1">The sequence shown here is derived from an EMBL/GenBank/DDBJ whole genome shotgun (WGS) entry which is preliminary data.</text>
</comment>
<reference evidence="2" key="1">
    <citation type="journal article" date="2023" name="Nat. Plants">
        <title>Single-cell RNA sequencing provides a high-resolution roadmap for understanding the multicellular compartmentation of specialized metabolism.</title>
        <authorList>
            <person name="Sun S."/>
            <person name="Shen X."/>
            <person name="Li Y."/>
            <person name="Li Y."/>
            <person name="Wang S."/>
            <person name="Li R."/>
            <person name="Zhang H."/>
            <person name="Shen G."/>
            <person name="Guo B."/>
            <person name="Wei J."/>
            <person name="Xu J."/>
            <person name="St-Pierre B."/>
            <person name="Chen S."/>
            <person name="Sun C."/>
        </authorList>
    </citation>
    <scope>NUCLEOTIDE SEQUENCE [LARGE SCALE GENOMIC DNA]</scope>
</reference>